<dbReference type="HOGENOM" id="CLU_1591754_0_0_11"/>
<evidence type="ECO:0000259" key="2">
    <source>
        <dbReference type="Pfam" id="PF18957"/>
    </source>
</evidence>
<dbReference type="Proteomes" id="UP000015388">
    <property type="component" value="Chromosome"/>
</dbReference>
<protein>
    <recommendedName>
        <fullName evidence="2">Long Rib domain-containing protein</fullName>
    </recommendedName>
</protein>
<feature type="signal peptide" evidence="1">
    <location>
        <begin position="1"/>
        <end position="23"/>
    </location>
</feature>
<evidence type="ECO:0000313" key="3">
    <source>
        <dbReference type="EMBL" id="AGS35323.1"/>
    </source>
</evidence>
<evidence type="ECO:0000256" key="1">
    <source>
        <dbReference type="SAM" id="SignalP"/>
    </source>
</evidence>
<accession>S5TKT9</accession>
<dbReference type="KEGG" id="cmd:B841_09250"/>
<dbReference type="AlphaFoldDB" id="S5TKT9"/>
<evidence type="ECO:0000313" key="4">
    <source>
        <dbReference type="Proteomes" id="UP000015388"/>
    </source>
</evidence>
<organism evidence="3 4">
    <name type="scientific">Corynebacterium maris DSM 45190</name>
    <dbReference type="NCBI Taxonomy" id="1224163"/>
    <lineage>
        <taxon>Bacteria</taxon>
        <taxon>Bacillati</taxon>
        <taxon>Actinomycetota</taxon>
        <taxon>Actinomycetes</taxon>
        <taxon>Mycobacteriales</taxon>
        <taxon>Corynebacteriaceae</taxon>
        <taxon>Corynebacterium</taxon>
    </lineage>
</organism>
<name>S5TKT9_9CORY</name>
<feature type="chain" id="PRO_5004540797" description="Long Rib domain-containing protein" evidence="1">
    <location>
        <begin position="24"/>
        <end position="167"/>
    </location>
</feature>
<dbReference type="eggNOG" id="ENOG5031XYP">
    <property type="taxonomic scope" value="Bacteria"/>
</dbReference>
<dbReference type="EMBL" id="CP003924">
    <property type="protein sequence ID" value="AGS35323.1"/>
    <property type="molecule type" value="Genomic_DNA"/>
</dbReference>
<reference evidence="3 4" key="1">
    <citation type="submission" date="2012-11" db="EMBL/GenBank/DDBJ databases">
        <title>The complete genome sequence of Corynebacterium maris Coryn-1 (=DSM 45190).</title>
        <authorList>
            <person name="Schaffert L."/>
            <person name="Albersmeier A."/>
            <person name="Kalinowski J."/>
            <person name="Ruckert C."/>
        </authorList>
    </citation>
    <scope>NUCLEOTIDE SEQUENCE [LARGE SCALE GENOMIC DNA]</scope>
    <source>
        <strain evidence="4">Coryn-1</strain>
    </source>
</reference>
<keyword evidence="1" id="KW-0732">Signal</keyword>
<sequence>MTVFCRKLSAMLAAFAVSGGVLAAPVVAAPLAPAAETAQASPEAPETQLFAYPRLYLLQGETDAFAPLREDLPAGTALTLDEGEALAALRAEGWTVSVADSVLTVTAPRHAEGDYEIPVVVAFPDQTAQATSLPVFVDYLADVPLSVRAPVFAYLQLAQSSTSSTMP</sequence>
<proteinExistence type="predicted"/>
<dbReference type="InterPro" id="IPR044055">
    <property type="entry name" value="RibLong"/>
</dbReference>
<keyword evidence="4" id="KW-1185">Reference proteome</keyword>
<feature type="domain" description="Long Rib" evidence="2">
    <location>
        <begin position="51"/>
        <end position="137"/>
    </location>
</feature>
<gene>
    <name evidence="3" type="ORF">B841_09250</name>
</gene>
<dbReference type="Pfam" id="PF18957">
    <property type="entry name" value="RibLong"/>
    <property type="match status" value="1"/>
</dbReference>
<dbReference type="PATRIC" id="fig|1224163.3.peg.1861"/>